<dbReference type="Gramene" id="AET5Gv20192100.2">
    <property type="protein sequence ID" value="AET5Gv20192100.2"/>
    <property type="gene ID" value="AET5Gv20192100"/>
</dbReference>
<sequence length="133" mass="13856">APRRSCWPTPRTSATSASSGAAPHASSSSSSPAPSPSAPSQASASPSSTKDNGSPLFGERNQVEVSGKYFGASWSPATVLKVIGASHFLVQYMHTENDGYTEFFETETCSWPYLCRTASAKLETETCSSGPGA</sequence>
<protein>
    <recommendedName>
        <fullName evidence="4">Agenet domain-containing protein</fullName>
    </recommendedName>
</protein>
<evidence type="ECO:0000256" key="1">
    <source>
        <dbReference type="SAM" id="MobiDB-lite"/>
    </source>
</evidence>
<dbReference type="Proteomes" id="UP000015105">
    <property type="component" value="Chromosome 5D"/>
</dbReference>
<evidence type="ECO:0000313" key="3">
    <source>
        <dbReference type="Proteomes" id="UP000015105"/>
    </source>
</evidence>
<feature type="compositionally biased region" description="Low complexity" evidence="1">
    <location>
        <begin position="8"/>
        <end position="49"/>
    </location>
</feature>
<dbReference type="STRING" id="200361.A0A453JU99"/>
<dbReference type="AlphaFoldDB" id="A0A453JU99"/>
<evidence type="ECO:0000313" key="2">
    <source>
        <dbReference type="EnsemblPlants" id="AET5Gv20192100.2"/>
    </source>
</evidence>
<reference evidence="3" key="2">
    <citation type="journal article" date="2017" name="Nat. Plants">
        <title>The Aegilops tauschii genome reveals multiple impacts of transposons.</title>
        <authorList>
            <person name="Zhao G."/>
            <person name="Zou C."/>
            <person name="Li K."/>
            <person name="Wang K."/>
            <person name="Li T."/>
            <person name="Gao L."/>
            <person name="Zhang X."/>
            <person name="Wang H."/>
            <person name="Yang Z."/>
            <person name="Liu X."/>
            <person name="Jiang W."/>
            <person name="Mao L."/>
            <person name="Kong X."/>
            <person name="Jiao Y."/>
            <person name="Jia J."/>
        </authorList>
    </citation>
    <scope>NUCLEOTIDE SEQUENCE [LARGE SCALE GENOMIC DNA]</scope>
    <source>
        <strain evidence="3">cv. AL8/78</strain>
    </source>
</reference>
<dbReference type="EnsemblPlants" id="AET5Gv20192100.2">
    <property type="protein sequence ID" value="AET5Gv20192100.2"/>
    <property type="gene ID" value="AET5Gv20192100"/>
</dbReference>
<evidence type="ECO:0008006" key="4">
    <source>
        <dbReference type="Google" id="ProtNLM"/>
    </source>
</evidence>
<reference evidence="2" key="4">
    <citation type="submission" date="2019-03" db="UniProtKB">
        <authorList>
            <consortium name="EnsemblPlants"/>
        </authorList>
    </citation>
    <scope>IDENTIFICATION</scope>
</reference>
<organism evidence="2 3">
    <name type="scientific">Aegilops tauschii subsp. strangulata</name>
    <name type="common">Goatgrass</name>
    <dbReference type="NCBI Taxonomy" id="200361"/>
    <lineage>
        <taxon>Eukaryota</taxon>
        <taxon>Viridiplantae</taxon>
        <taxon>Streptophyta</taxon>
        <taxon>Embryophyta</taxon>
        <taxon>Tracheophyta</taxon>
        <taxon>Spermatophyta</taxon>
        <taxon>Magnoliopsida</taxon>
        <taxon>Liliopsida</taxon>
        <taxon>Poales</taxon>
        <taxon>Poaceae</taxon>
        <taxon>BOP clade</taxon>
        <taxon>Pooideae</taxon>
        <taxon>Triticodae</taxon>
        <taxon>Triticeae</taxon>
        <taxon>Triticinae</taxon>
        <taxon>Aegilops</taxon>
    </lineage>
</organism>
<name>A0A453JU99_AEGTS</name>
<keyword evidence="3" id="KW-1185">Reference proteome</keyword>
<feature type="region of interest" description="Disordered" evidence="1">
    <location>
        <begin position="1"/>
        <end position="60"/>
    </location>
</feature>
<reference evidence="3" key="1">
    <citation type="journal article" date="2014" name="Science">
        <title>Ancient hybridizations among the ancestral genomes of bread wheat.</title>
        <authorList>
            <consortium name="International Wheat Genome Sequencing Consortium,"/>
            <person name="Marcussen T."/>
            <person name="Sandve S.R."/>
            <person name="Heier L."/>
            <person name="Spannagl M."/>
            <person name="Pfeifer M."/>
            <person name="Jakobsen K.S."/>
            <person name="Wulff B.B."/>
            <person name="Steuernagel B."/>
            <person name="Mayer K.F."/>
            <person name="Olsen O.A."/>
        </authorList>
    </citation>
    <scope>NUCLEOTIDE SEQUENCE [LARGE SCALE GENOMIC DNA]</scope>
    <source>
        <strain evidence="3">cv. AL8/78</strain>
    </source>
</reference>
<reference evidence="2" key="5">
    <citation type="journal article" date="2021" name="G3 (Bethesda)">
        <title>Aegilops tauschii genome assembly Aet v5.0 features greater sequence contiguity and improved annotation.</title>
        <authorList>
            <person name="Wang L."/>
            <person name="Zhu T."/>
            <person name="Rodriguez J.C."/>
            <person name="Deal K.R."/>
            <person name="Dubcovsky J."/>
            <person name="McGuire P.E."/>
            <person name="Lux T."/>
            <person name="Spannagl M."/>
            <person name="Mayer K.F.X."/>
            <person name="Baldrich P."/>
            <person name="Meyers B.C."/>
            <person name="Huo N."/>
            <person name="Gu Y.Q."/>
            <person name="Zhou H."/>
            <person name="Devos K.M."/>
            <person name="Bennetzen J.L."/>
            <person name="Unver T."/>
            <person name="Budak H."/>
            <person name="Gulick P.J."/>
            <person name="Galiba G."/>
            <person name="Kalapos B."/>
            <person name="Nelson D.R."/>
            <person name="Li P."/>
            <person name="You F.M."/>
            <person name="Luo M.C."/>
            <person name="Dvorak J."/>
        </authorList>
    </citation>
    <scope>NUCLEOTIDE SEQUENCE [LARGE SCALE GENOMIC DNA]</scope>
    <source>
        <strain evidence="2">cv. AL8/78</strain>
    </source>
</reference>
<accession>A0A453JU99</accession>
<proteinExistence type="predicted"/>
<reference evidence="2" key="3">
    <citation type="journal article" date="2017" name="Nature">
        <title>Genome sequence of the progenitor of the wheat D genome Aegilops tauschii.</title>
        <authorList>
            <person name="Luo M.C."/>
            <person name="Gu Y.Q."/>
            <person name="Puiu D."/>
            <person name="Wang H."/>
            <person name="Twardziok S.O."/>
            <person name="Deal K.R."/>
            <person name="Huo N."/>
            <person name="Zhu T."/>
            <person name="Wang L."/>
            <person name="Wang Y."/>
            <person name="McGuire P.E."/>
            <person name="Liu S."/>
            <person name="Long H."/>
            <person name="Ramasamy R.K."/>
            <person name="Rodriguez J.C."/>
            <person name="Van S.L."/>
            <person name="Yuan L."/>
            <person name="Wang Z."/>
            <person name="Xia Z."/>
            <person name="Xiao L."/>
            <person name="Anderson O.D."/>
            <person name="Ouyang S."/>
            <person name="Liang Y."/>
            <person name="Zimin A.V."/>
            <person name="Pertea G."/>
            <person name="Qi P."/>
            <person name="Bennetzen J.L."/>
            <person name="Dai X."/>
            <person name="Dawson M.W."/>
            <person name="Muller H.G."/>
            <person name="Kugler K."/>
            <person name="Rivarola-Duarte L."/>
            <person name="Spannagl M."/>
            <person name="Mayer K.F.X."/>
            <person name="Lu F.H."/>
            <person name="Bevan M.W."/>
            <person name="Leroy P."/>
            <person name="Li P."/>
            <person name="You F.M."/>
            <person name="Sun Q."/>
            <person name="Liu Z."/>
            <person name="Lyons E."/>
            <person name="Wicker T."/>
            <person name="Salzberg S.L."/>
            <person name="Devos K.M."/>
            <person name="Dvorak J."/>
        </authorList>
    </citation>
    <scope>NUCLEOTIDE SEQUENCE [LARGE SCALE GENOMIC DNA]</scope>
    <source>
        <strain evidence="2">cv. AL8/78</strain>
    </source>
</reference>